<feature type="non-terminal residue" evidence="1">
    <location>
        <position position="70"/>
    </location>
</feature>
<dbReference type="AlphaFoldDB" id="A0A9N9IPA3"/>
<gene>
    <name evidence="1" type="ORF">FMOSSE_LOCUS16226</name>
</gene>
<reference evidence="1" key="1">
    <citation type="submission" date="2021-06" db="EMBL/GenBank/DDBJ databases">
        <authorList>
            <person name="Kallberg Y."/>
            <person name="Tangrot J."/>
            <person name="Rosling A."/>
        </authorList>
    </citation>
    <scope>NUCLEOTIDE SEQUENCE</scope>
    <source>
        <strain evidence="1">87-6 pot B 2015</strain>
    </source>
</reference>
<name>A0A9N9IPA3_FUNMO</name>
<keyword evidence="2" id="KW-1185">Reference proteome</keyword>
<evidence type="ECO:0000313" key="1">
    <source>
        <dbReference type="EMBL" id="CAG8742401.1"/>
    </source>
</evidence>
<comment type="caution">
    <text evidence="1">The sequence shown here is derived from an EMBL/GenBank/DDBJ whole genome shotgun (WGS) entry which is preliminary data.</text>
</comment>
<protein>
    <submittedName>
        <fullName evidence="1">1743_t:CDS:1</fullName>
    </submittedName>
</protein>
<sequence>MKRRKYEPDHTNIELKLLLQNLKKQSKILNNNLESRNHSSKIGCKQRYMDLMDIDMFLSRNSKNTEEKTC</sequence>
<accession>A0A9N9IPA3</accession>
<proteinExistence type="predicted"/>
<dbReference type="EMBL" id="CAJVPP010021257">
    <property type="protein sequence ID" value="CAG8742401.1"/>
    <property type="molecule type" value="Genomic_DNA"/>
</dbReference>
<dbReference type="Proteomes" id="UP000789375">
    <property type="component" value="Unassembled WGS sequence"/>
</dbReference>
<organism evidence="1 2">
    <name type="scientific">Funneliformis mosseae</name>
    <name type="common">Endomycorrhizal fungus</name>
    <name type="synonym">Glomus mosseae</name>
    <dbReference type="NCBI Taxonomy" id="27381"/>
    <lineage>
        <taxon>Eukaryota</taxon>
        <taxon>Fungi</taxon>
        <taxon>Fungi incertae sedis</taxon>
        <taxon>Mucoromycota</taxon>
        <taxon>Glomeromycotina</taxon>
        <taxon>Glomeromycetes</taxon>
        <taxon>Glomerales</taxon>
        <taxon>Glomeraceae</taxon>
        <taxon>Funneliformis</taxon>
    </lineage>
</organism>
<evidence type="ECO:0000313" key="2">
    <source>
        <dbReference type="Proteomes" id="UP000789375"/>
    </source>
</evidence>